<dbReference type="Proteomes" id="UP000271603">
    <property type="component" value="Chromosome"/>
</dbReference>
<evidence type="ECO:0000313" key="3">
    <source>
        <dbReference type="Proteomes" id="UP000271603"/>
    </source>
</evidence>
<reference evidence="2 3" key="1">
    <citation type="submission" date="2018-12" db="EMBL/GenBank/DDBJ databases">
        <authorList>
            <consortium name="Pathogen Informatics"/>
        </authorList>
    </citation>
    <scope>NUCLEOTIDE SEQUENCE [LARGE SCALE GENOMIC DNA]</scope>
    <source>
        <strain evidence="2 3">NCTC9419</strain>
    </source>
</reference>
<gene>
    <name evidence="2" type="ORF">NCTC9419_04274</name>
</gene>
<keyword evidence="1" id="KW-0732">Signal</keyword>
<evidence type="ECO:0000256" key="1">
    <source>
        <dbReference type="SAM" id="SignalP"/>
    </source>
</evidence>
<accession>A0A447QRN8</accession>
<dbReference type="AlphaFoldDB" id="A0A447QRN8"/>
<proteinExistence type="predicted"/>
<sequence length="71" mass="8518">MNILSRAVLLTLAGSLWLGQAQATCYRNHRHQHQCQFELLHRSEQGHRRRLERFDRHLRLDRHAADDGEYQ</sequence>
<name>A0A447QRN8_SERRU</name>
<feature type="signal peptide" evidence="1">
    <location>
        <begin position="1"/>
        <end position="23"/>
    </location>
</feature>
<organism evidence="2 3">
    <name type="scientific">Serratia rubidaea</name>
    <name type="common">Serratia marinorubra</name>
    <dbReference type="NCBI Taxonomy" id="61652"/>
    <lineage>
        <taxon>Bacteria</taxon>
        <taxon>Pseudomonadati</taxon>
        <taxon>Pseudomonadota</taxon>
        <taxon>Gammaproteobacteria</taxon>
        <taxon>Enterobacterales</taxon>
        <taxon>Yersiniaceae</taxon>
        <taxon>Serratia</taxon>
    </lineage>
</organism>
<feature type="chain" id="PRO_5019210632" evidence="1">
    <location>
        <begin position="24"/>
        <end position="71"/>
    </location>
</feature>
<protein>
    <submittedName>
        <fullName evidence="2">Uncharacterized protein</fullName>
    </submittedName>
</protein>
<dbReference type="EMBL" id="LR134155">
    <property type="protein sequence ID" value="VEA72660.1"/>
    <property type="molecule type" value="Genomic_DNA"/>
</dbReference>
<evidence type="ECO:0000313" key="2">
    <source>
        <dbReference type="EMBL" id="VEA72660.1"/>
    </source>
</evidence>